<sequence>MSPVEPPAQAEMTRRGLTRLFAPKSIAVVGASADPEKAGGALMTVLAGFPGAIYPINRSADMIGGKTAYPDVDSTPEPADLAIVAVPPSAVLGVLEQSAHAGVGAAVICTGGFAEAGEEGAALQHQIHELSRRTGLRVLGPNTSGFVAPWQLVHATFMPGVAELRPGHVAIIAQSGGVNLAASFMTAQRGLGLSLAVGIGNAVDVDFADVLDHVASDPTTHAVALHLEGVADGRRLMAAIRRTAAIKPVVAMKVGRSDIGEFAQSHTGAMVGDWAVAKAALEQAGAVVVENLTDLVDAVAVLSTTRMRPGARSGIGIVTGQAGPGLIITDALAAAGIDVPALLPETKSVIESLLPPLTYQANPVDTGRPGETFVEILQAVGNDPGIDGMIVYALQEHGTRDLVETLERDAHSLPPTVFVTGGPGAEIASQRAQLADKGIWTVDAPDRGAFAMDCLVTDARVRHLHAAAVDEHAGDQSTNRPGAEEAAMQIEGLTGHGNLDEAQGKAVLQAIGFATPRRVVCDETTDVEAAFVRLAKPVVVKLLDAEVTHKSAVGGVHLNVSTEADLQVALAATGAATSGTPRWLVEEQVGDGVELILGGVRDGSFGATVALGAGGTGVEWGQPPIVRTAPLTRAGAEEAVASMPPALLDAMGPSAVKELADLVHRLGALLATHPEVREIDVNPLRSTDQGLVALDAVIVLDDATGAGPERNQP</sequence>
<keyword evidence="1" id="KW-0547">Nucleotide-binding</keyword>
<evidence type="ECO:0000256" key="1">
    <source>
        <dbReference type="PROSITE-ProRule" id="PRU00409"/>
    </source>
</evidence>
<dbReference type="PANTHER" id="PTHR42793">
    <property type="entry name" value="COA BINDING DOMAIN CONTAINING PROTEIN"/>
    <property type="match status" value="1"/>
</dbReference>
<dbReference type="Pfam" id="PF13607">
    <property type="entry name" value="Succ_CoA_lig"/>
    <property type="match status" value="1"/>
</dbReference>
<dbReference type="GO" id="GO:0046872">
    <property type="term" value="F:metal ion binding"/>
    <property type="evidence" value="ECO:0007669"/>
    <property type="project" value="InterPro"/>
</dbReference>
<dbReference type="SUPFAM" id="SSF52210">
    <property type="entry name" value="Succinyl-CoA synthetase domains"/>
    <property type="match status" value="2"/>
</dbReference>
<protein>
    <submittedName>
        <fullName evidence="3">CoA-binding protein</fullName>
    </submittedName>
</protein>
<dbReference type="PANTHER" id="PTHR42793:SF1">
    <property type="entry name" value="PEPTIDYL-LYSINE N-ACETYLTRANSFERASE PATZ"/>
    <property type="match status" value="1"/>
</dbReference>
<keyword evidence="4" id="KW-1185">Reference proteome</keyword>
<evidence type="ECO:0000259" key="2">
    <source>
        <dbReference type="PROSITE" id="PS50975"/>
    </source>
</evidence>
<dbReference type="InterPro" id="IPR003781">
    <property type="entry name" value="CoA-bd"/>
</dbReference>
<dbReference type="Gene3D" id="3.40.50.720">
    <property type="entry name" value="NAD(P)-binding Rossmann-like Domain"/>
    <property type="match status" value="1"/>
</dbReference>
<organism evidence="3 4">
    <name type="scientific">Nocardioides immobilis</name>
    <dbReference type="NCBI Taxonomy" id="2049295"/>
    <lineage>
        <taxon>Bacteria</taxon>
        <taxon>Bacillati</taxon>
        <taxon>Actinomycetota</taxon>
        <taxon>Actinomycetes</taxon>
        <taxon>Propionibacteriales</taxon>
        <taxon>Nocardioidaceae</taxon>
        <taxon>Nocardioides</taxon>
    </lineage>
</organism>
<dbReference type="SUPFAM" id="SSF51735">
    <property type="entry name" value="NAD(P)-binding Rossmann-fold domains"/>
    <property type="match status" value="1"/>
</dbReference>
<dbReference type="EMBL" id="QXGH01000010">
    <property type="protein sequence ID" value="RHW28412.1"/>
    <property type="molecule type" value="Genomic_DNA"/>
</dbReference>
<gene>
    <name evidence="3" type="ORF">D0Z08_05485</name>
</gene>
<dbReference type="Proteomes" id="UP000283644">
    <property type="component" value="Unassembled WGS sequence"/>
</dbReference>
<proteinExistence type="predicted"/>
<dbReference type="AlphaFoldDB" id="A0A417Y6Q7"/>
<dbReference type="Gene3D" id="3.30.1490.20">
    <property type="entry name" value="ATP-grasp fold, A domain"/>
    <property type="match status" value="1"/>
</dbReference>
<name>A0A417Y6Q7_9ACTN</name>
<keyword evidence="1" id="KW-0067">ATP-binding</keyword>
<reference evidence="3 4" key="1">
    <citation type="submission" date="2018-09" db="EMBL/GenBank/DDBJ databases">
        <title>Genome sequencing of Nocardioides immobilis CCTCC AB 2017083 for comparison to Nocardioides silvaticus.</title>
        <authorList>
            <person name="Li C."/>
            <person name="Wang G."/>
        </authorList>
    </citation>
    <scope>NUCLEOTIDE SEQUENCE [LARGE SCALE GENOMIC DNA]</scope>
    <source>
        <strain evidence="3 4">CCTCC AB 2017083</strain>
    </source>
</reference>
<feature type="domain" description="ATP-grasp" evidence="2">
    <location>
        <begin position="505"/>
        <end position="705"/>
    </location>
</feature>
<dbReference type="InterPro" id="IPR032875">
    <property type="entry name" value="Succ_CoA_lig_flav_dom"/>
</dbReference>
<dbReference type="Gene3D" id="3.30.470.20">
    <property type="entry name" value="ATP-grasp fold, B domain"/>
    <property type="match status" value="1"/>
</dbReference>
<dbReference type="InterPro" id="IPR013815">
    <property type="entry name" value="ATP_grasp_subdomain_1"/>
</dbReference>
<dbReference type="GO" id="GO:0005524">
    <property type="term" value="F:ATP binding"/>
    <property type="evidence" value="ECO:0007669"/>
    <property type="project" value="UniProtKB-UniRule"/>
</dbReference>
<dbReference type="InterPro" id="IPR016102">
    <property type="entry name" value="Succinyl-CoA_synth-like"/>
</dbReference>
<dbReference type="PROSITE" id="PS50975">
    <property type="entry name" value="ATP_GRASP"/>
    <property type="match status" value="1"/>
</dbReference>
<accession>A0A417Y6Q7</accession>
<dbReference type="SMART" id="SM00881">
    <property type="entry name" value="CoA_binding"/>
    <property type="match status" value="1"/>
</dbReference>
<dbReference type="Pfam" id="PF13380">
    <property type="entry name" value="CoA_binding_2"/>
    <property type="match status" value="1"/>
</dbReference>
<dbReference type="Pfam" id="PF13549">
    <property type="entry name" value="ATP-grasp_5"/>
    <property type="match status" value="1"/>
</dbReference>
<evidence type="ECO:0000313" key="4">
    <source>
        <dbReference type="Proteomes" id="UP000283644"/>
    </source>
</evidence>
<dbReference type="SUPFAM" id="SSF56059">
    <property type="entry name" value="Glutathione synthetase ATP-binding domain-like"/>
    <property type="match status" value="1"/>
</dbReference>
<evidence type="ECO:0000313" key="3">
    <source>
        <dbReference type="EMBL" id="RHW28412.1"/>
    </source>
</evidence>
<dbReference type="Gene3D" id="3.40.50.261">
    <property type="entry name" value="Succinyl-CoA synthetase domains"/>
    <property type="match status" value="2"/>
</dbReference>
<dbReference type="OrthoDB" id="190266at2"/>
<dbReference type="InterPro" id="IPR036291">
    <property type="entry name" value="NAD(P)-bd_dom_sf"/>
</dbReference>
<comment type="caution">
    <text evidence="3">The sequence shown here is derived from an EMBL/GenBank/DDBJ whole genome shotgun (WGS) entry which is preliminary data.</text>
</comment>
<dbReference type="InterPro" id="IPR011761">
    <property type="entry name" value="ATP-grasp"/>
</dbReference>
<dbReference type="RefSeq" id="WP_118923413.1">
    <property type="nucleotide sequence ID" value="NZ_QXGH01000010.1"/>
</dbReference>